<comment type="caution">
    <text evidence="1">The sequence shown here is derived from an EMBL/GenBank/DDBJ whole genome shotgun (WGS) entry which is preliminary data.</text>
</comment>
<dbReference type="AlphaFoldDB" id="A0A8J3JRX7"/>
<proteinExistence type="predicted"/>
<organism evidence="1 2">
    <name type="scientific">Catellatospora bangladeshensis</name>
    <dbReference type="NCBI Taxonomy" id="310355"/>
    <lineage>
        <taxon>Bacteria</taxon>
        <taxon>Bacillati</taxon>
        <taxon>Actinomycetota</taxon>
        <taxon>Actinomycetes</taxon>
        <taxon>Micromonosporales</taxon>
        <taxon>Micromonosporaceae</taxon>
        <taxon>Catellatospora</taxon>
    </lineage>
</organism>
<evidence type="ECO:0008006" key="3">
    <source>
        <dbReference type="Google" id="ProtNLM"/>
    </source>
</evidence>
<evidence type="ECO:0000313" key="1">
    <source>
        <dbReference type="EMBL" id="GIF82104.1"/>
    </source>
</evidence>
<dbReference type="Gene3D" id="2.130.10.10">
    <property type="entry name" value="YVTN repeat-like/Quinoprotein amine dehydrogenase"/>
    <property type="match status" value="1"/>
</dbReference>
<dbReference type="InterPro" id="IPR051200">
    <property type="entry name" value="Host-pathogen_enzymatic-act"/>
</dbReference>
<accession>A0A8J3JRX7</accession>
<name>A0A8J3JRX7_9ACTN</name>
<keyword evidence="2" id="KW-1185">Reference proteome</keyword>
<dbReference type="SUPFAM" id="SSF51004">
    <property type="entry name" value="C-terminal (heme d1) domain of cytochrome cd1-nitrite reductase"/>
    <property type="match status" value="1"/>
</dbReference>
<dbReference type="InterPro" id="IPR015943">
    <property type="entry name" value="WD40/YVTN_repeat-like_dom_sf"/>
</dbReference>
<protein>
    <recommendedName>
        <fullName evidence="3">YncE family protein</fullName>
    </recommendedName>
</protein>
<dbReference type="PANTHER" id="PTHR47197">
    <property type="entry name" value="PROTEIN NIRF"/>
    <property type="match status" value="1"/>
</dbReference>
<dbReference type="InterPro" id="IPR011964">
    <property type="entry name" value="YVTN_b-propeller_repeat"/>
</dbReference>
<dbReference type="RefSeq" id="WP_203746898.1">
    <property type="nucleotide sequence ID" value="NZ_BONF01000018.1"/>
</dbReference>
<reference evidence="1 2" key="1">
    <citation type="submission" date="2021-01" db="EMBL/GenBank/DDBJ databases">
        <title>Whole genome shotgun sequence of Catellatospora bangladeshensis NBRC 107357.</title>
        <authorList>
            <person name="Komaki H."/>
            <person name="Tamura T."/>
        </authorList>
    </citation>
    <scope>NUCLEOTIDE SEQUENCE [LARGE SCALE GENOMIC DNA]</scope>
    <source>
        <strain evidence="1 2">NBRC 107357</strain>
    </source>
</reference>
<evidence type="ECO:0000313" key="2">
    <source>
        <dbReference type="Proteomes" id="UP000601223"/>
    </source>
</evidence>
<gene>
    <name evidence="1" type="ORF">Cba03nite_34530</name>
</gene>
<dbReference type="Proteomes" id="UP000601223">
    <property type="component" value="Unassembled WGS sequence"/>
</dbReference>
<dbReference type="PANTHER" id="PTHR47197:SF3">
    <property type="entry name" value="DIHYDRO-HEME D1 DEHYDROGENASE"/>
    <property type="match status" value="1"/>
</dbReference>
<sequence>MLAIVCSLVTGFADTAAAETVAPRPVLYATDANNAKVVLIDPLTEQIAGAIAVGDQPVAIALSPDGMRAYVACSGSNTVTVIDTASNTPLANVAVGIEPVSIAAARDGSKVFVGNLRSGPISVIDTSTNTLTPLGAFSGADGVLGMALSADGRHLYTTNPFSLSVNRVDTVSGAVTRLRFNDQTAGIALSPDDSRAYVAVGFDVVTIDTATMTVVSTVATTGYAV</sequence>
<dbReference type="EMBL" id="BONF01000018">
    <property type="protein sequence ID" value="GIF82104.1"/>
    <property type="molecule type" value="Genomic_DNA"/>
</dbReference>
<dbReference type="NCBIfam" id="TIGR02276">
    <property type="entry name" value="beta_rpt_yvtn"/>
    <property type="match status" value="1"/>
</dbReference>
<dbReference type="InterPro" id="IPR011048">
    <property type="entry name" value="Haem_d1_sf"/>
</dbReference>